<name>A0ABS2KZK4_9NOCA</name>
<evidence type="ECO:0000313" key="3">
    <source>
        <dbReference type="EMBL" id="MBM7417349.1"/>
    </source>
</evidence>
<keyword evidence="4" id="KW-1185">Reference proteome</keyword>
<dbReference type="InterPro" id="IPR046348">
    <property type="entry name" value="SIS_dom_sf"/>
</dbReference>
<dbReference type="PROSITE" id="PS51464">
    <property type="entry name" value="SIS"/>
    <property type="match status" value="1"/>
</dbReference>
<protein>
    <submittedName>
        <fullName evidence="3">6-phospho-3-hexuloisomerase</fullName>
        <ecNumber evidence="3">5.3.1.27</ecNumber>
    </submittedName>
</protein>
<reference evidence="3 4" key="1">
    <citation type="submission" date="2021-01" db="EMBL/GenBank/DDBJ databases">
        <title>Genomics of switchgrass bacterial isolates.</title>
        <authorList>
            <person name="Shade A."/>
        </authorList>
    </citation>
    <scope>NUCLEOTIDE SEQUENCE [LARGE SCALE GENOMIC DNA]</scope>
    <source>
        <strain evidence="3 4">PvP111</strain>
    </source>
</reference>
<dbReference type="NCBIfam" id="TIGR03127">
    <property type="entry name" value="RuMP_HxlB"/>
    <property type="match status" value="1"/>
</dbReference>
<dbReference type="Gene3D" id="3.40.50.10490">
    <property type="entry name" value="Glucose-6-phosphate isomerase like protein, domain 1"/>
    <property type="match status" value="1"/>
</dbReference>
<dbReference type="PANTHER" id="PTHR43443">
    <property type="entry name" value="3-HEXULOSE-6-PHOSPHATE ISOMERASE"/>
    <property type="match status" value="1"/>
</dbReference>
<gene>
    <name evidence="3" type="ORF">JOE42_004082</name>
</gene>
<dbReference type="RefSeq" id="WP_204869976.1">
    <property type="nucleotide sequence ID" value="NZ_JAFBBK010000001.1"/>
</dbReference>
<organism evidence="3 4">
    <name type="scientific">Rhodococcoides corynebacterioides</name>
    <dbReference type="NCBI Taxonomy" id="53972"/>
    <lineage>
        <taxon>Bacteria</taxon>
        <taxon>Bacillati</taxon>
        <taxon>Actinomycetota</taxon>
        <taxon>Actinomycetes</taxon>
        <taxon>Mycobacteriales</taxon>
        <taxon>Nocardiaceae</taxon>
        <taxon>Rhodococcoides</taxon>
    </lineage>
</organism>
<evidence type="ECO:0000256" key="1">
    <source>
        <dbReference type="ARBA" id="ARBA00009235"/>
    </source>
</evidence>
<dbReference type="Proteomes" id="UP000703038">
    <property type="component" value="Unassembled WGS sequence"/>
</dbReference>
<feature type="domain" description="SIS" evidence="2">
    <location>
        <begin position="38"/>
        <end position="181"/>
    </location>
</feature>
<dbReference type="SUPFAM" id="SSF53697">
    <property type="entry name" value="SIS domain"/>
    <property type="match status" value="1"/>
</dbReference>
<dbReference type="InterPro" id="IPR017552">
    <property type="entry name" value="PHI/rmpB"/>
</dbReference>
<dbReference type="Pfam" id="PF01380">
    <property type="entry name" value="SIS"/>
    <property type="match status" value="1"/>
</dbReference>
<accession>A0ABS2KZK4</accession>
<evidence type="ECO:0000313" key="4">
    <source>
        <dbReference type="Proteomes" id="UP000703038"/>
    </source>
</evidence>
<proteinExistence type="inferred from homology"/>
<comment type="similarity">
    <text evidence="1">Belongs to the SIS family. PHI subfamily.</text>
</comment>
<dbReference type="PANTHER" id="PTHR43443:SF1">
    <property type="entry name" value="3-HEXULOSE-6-PHOSPHATE ISOMERASE"/>
    <property type="match status" value="1"/>
</dbReference>
<dbReference type="InterPro" id="IPR001347">
    <property type="entry name" value="SIS_dom"/>
</dbReference>
<sequence>MSIITGETPTSVDVGRTVVMEENQRLSASTDHASWDRAALTITSARAIFVIGNGRTGLALQMAAMRLMHLGLQVHVVGEVTAPAIGEGDVLIAGSGSGSTSSVVSAADTARAVRASVIAVTTAPESVLAQKADQVLLLPAADKQDHSGAITRQYAGSLFEQAVLLSFDALFHALWHNADQSAERLWSRHANLG</sequence>
<comment type="caution">
    <text evidence="3">The sequence shown here is derived from an EMBL/GenBank/DDBJ whole genome shotgun (WGS) entry which is preliminary data.</text>
</comment>
<dbReference type="EC" id="5.3.1.27" evidence="3"/>
<evidence type="ECO:0000259" key="2">
    <source>
        <dbReference type="PROSITE" id="PS51464"/>
    </source>
</evidence>
<dbReference type="EMBL" id="JAFBBK010000001">
    <property type="protein sequence ID" value="MBM7417349.1"/>
    <property type="molecule type" value="Genomic_DNA"/>
</dbReference>
<dbReference type="GO" id="GO:0043800">
    <property type="term" value="F:6-phospho-3-hexuloisomerase activity"/>
    <property type="evidence" value="ECO:0007669"/>
    <property type="project" value="UniProtKB-EC"/>
</dbReference>
<keyword evidence="3" id="KW-0413">Isomerase</keyword>